<name>A0A060BXF0_9PSEU</name>
<accession>A0A060BXF0</accession>
<dbReference type="PANTHER" id="PTHR36848">
    <property type="entry name" value="DNA-BINDING PROTEIN (PUTATIVE SECRETED PROTEIN)-RELATED"/>
    <property type="match status" value="1"/>
</dbReference>
<reference evidence="1" key="1">
    <citation type="journal article" date="2013" name="Environ. Microbiol.">
        <title>Seasonally variable intestinal metagenomes of the red palm weevil (Rhynchophorus ferrugineus).</title>
        <authorList>
            <person name="Jia S."/>
            <person name="Zhang X."/>
            <person name="Zhang G."/>
            <person name="Yin A."/>
            <person name="Zhang S."/>
            <person name="Li F."/>
            <person name="Wang L."/>
            <person name="Zhao D."/>
            <person name="Yun Q."/>
            <person name="Tala"/>
            <person name="Wang J."/>
            <person name="Sun G."/>
            <person name="Baabdullah M."/>
            <person name="Yu X."/>
            <person name="Hu S."/>
            <person name="Al-Mssallem I.S."/>
            <person name="Yu J."/>
        </authorList>
    </citation>
    <scope>NUCLEOTIDE SEQUENCE</scope>
</reference>
<dbReference type="EMBL" id="KF118195">
    <property type="protein sequence ID" value="AIA85455.1"/>
    <property type="molecule type" value="Genomic_DNA"/>
</dbReference>
<feature type="non-terminal residue" evidence="1">
    <location>
        <position position="166"/>
    </location>
</feature>
<sequence>QLGKKHVLTETFACAGWDVTPRELKRIAEWQYVNGVNLMCQHLYPYSIRGQRKRDYPAFYSEHNPWTTEFRHFNDYFTRLGYLLAESREEAEVAVIHPIHSAYFSYDRHNRETIAALEKRCATLAERLGAANIGHHYVDELLLEKYGSVEGDRLVMGQCAYKYVVI</sequence>
<protein>
    <submittedName>
        <fullName evidence="1">CAZy families GH106 protein</fullName>
    </submittedName>
</protein>
<organism evidence="1">
    <name type="scientific">uncultured Amycolatopsis sp</name>
    <dbReference type="NCBI Taxonomy" id="335379"/>
    <lineage>
        <taxon>Bacteria</taxon>
        <taxon>Bacillati</taxon>
        <taxon>Actinomycetota</taxon>
        <taxon>Actinomycetes</taxon>
        <taxon>Pseudonocardiales</taxon>
        <taxon>Pseudonocardiaceae</taxon>
        <taxon>Amycolatopsis</taxon>
        <taxon>environmental samples</taxon>
    </lineage>
</organism>
<dbReference type="PANTHER" id="PTHR36848:SF2">
    <property type="entry name" value="SECRETED PROTEIN"/>
    <property type="match status" value="1"/>
</dbReference>
<dbReference type="InterPro" id="IPR053161">
    <property type="entry name" value="Ulvan_degrading_GH"/>
</dbReference>
<proteinExistence type="predicted"/>
<evidence type="ECO:0000313" key="1">
    <source>
        <dbReference type="EMBL" id="AIA85455.1"/>
    </source>
</evidence>
<dbReference type="AlphaFoldDB" id="A0A060BXF0"/>
<feature type="non-terminal residue" evidence="1">
    <location>
        <position position="1"/>
    </location>
</feature>